<dbReference type="InterPro" id="IPR000073">
    <property type="entry name" value="AB_hydrolase_1"/>
</dbReference>
<dbReference type="RefSeq" id="WP_270042340.1">
    <property type="nucleotide sequence ID" value="NZ_JAPDOD010000022.1"/>
</dbReference>
<organism evidence="2 3">
    <name type="scientific">Solirubrobacter ginsenosidimutans</name>
    <dbReference type="NCBI Taxonomy" id="490573"/>
    <lineage>
        <taxon>Bacteria</taxon>
        <taxon>Bacillati</taxon>
        <taxon>Actinomycetota</taxon>
        <taxon>Thermoleophilia</taxon>
        <taxon>Solirubrobacterales</taxon>
        <taxon>Solirubrobacteraceae</taxon>
        <taxon>Solirubrobacter</taxon>
    </lineage>
</organism>
<dbReference type="GO" id="GO:0016787">
    <property type="term" value="F:hydrolase activity"/>
    <property type="evidence" value="ECO:0007669"/>
    <property type="project" value="UniProtKB-KW"/>
</dbReference>
<dbReference type="PANTHER" id="PTHR37017">
    <property type="entry name" value="AB HYDROLASE-1 DOMAIN-CONTAINING PROTEIN-RELATED"/>
    <property type="match status" value="1"/>
</dbReference>
<dbReference type="InterPro" id="IPR029058">
    <property type="entry name" value="AB_hydrolase_fold"/>
</dbReference>
<evidence type="ECO:0000313" key="3">
    <source>
        <dbReference type="Proteomes" id="UP001149140"/>
    </source>
</evidence>
<gene>
    <name evidence="2" type="ORF">OM076_22690</name>
</gene>
<proteinExistence type="predicted"/>
<accession>A0A9X3MUR9</accession>
<dbReference type="SUPFAM" id="SSF53474">
    <property type="entry name" value="alpha/beta-Hydrolases"/>
    <property type="match status" value="1"/>
</dbReference>
<keyword evidence="3" id="KW-1185">Reference proteome</keyword>
<comment type="caution">
    <text evidence="2">The sequence shown here is derived from an EMBL/GenBank/DDBJ whole genome shotgun (WGS) entry which is preliminary data.</text>
</comment>
<dbReference type="EMBL" id="JAPDOD010000022">
    <property type="protein sequence ID" value="MDA0163099.1"/>
    <property type="molecule type" value="Genomic_DNA"/>
</dbReference>
<feature type="domain" description="AB hydrolase-1" evidence="1">
    <location>
        <begin position="4"/>
        <end position="203"/>
    </location>
</feature>
<dbReference type="Pfam" id="PF12697">
    <property type="entry name" value="Abhydrolase_6"/>
    <property type="match status" value="1"/>
</dbReference>
<dbReference type="Proteomes" id="UP001149140">
    <property type="component" value="Unassembled WGS sequence"/>
</dbReference>
<evidence type="ECO:0000259" key="1">
    <source>
        <dbReference type="Pfam" id="PF12697"/>
    </source>
</evidence>
<reference evidence="2" key="1">
    <citation type="submission" date="2022-10" db="EMBL/GenBank/DDBJ databases">
        <title>The WGS of Solirubrobacter ginsenosidimutans DSM 21036.</title>
        <authorList>
            <person name="Jiang Z."/>
        </authorList>
    </citation>
    <scope>NUCLEOTIDE SEQUENCE</scope>
    <source>
        <strain evidence="2">DSM 21036</strain>
    </source>
</reference>
<keyword evidence="2" id="KW-0378">Hydrolase</keyword>
<protein>
    <submittedName>
        <fullName evidence="2">Alpha/beta hydrolase</fullName>
    </submittedName>
</protein>
<dbReference type="PANTHER" id="PTHR37017:SF11">
    <property type="entry name" value="ESTERASE_LIPASE_THIOESTERASE DOMAIN-CONTAINING PROTEIN"/>
    <property type="match status" value="1"/>
</dbReference>
<sequence>MTYVLVPGAGGEAWYWHLVAPLLAEETIAVELPTGDPDAGLQDYADAITAAAGDRERVTLVAQSMGAFSAPLAKLDVANIILVAPMIPAPGETPGEWWTTSGLPDAGAPPFDPIDTFFHDVPEAVKNAAFARGEPKQADAPFKDRFTLDAWPDIPTRVIAGLQDRLFPYPFMQRIARERLGVEVEPIDSGHMPALSQPEELARTMMT</sequence>
<name>A0A9X3MUR9_9ACTN</name>
<dbReference type="AlphaFoldDB" id="A0A9X3MUR9"/>
<dbReference type="InterPro" id="IPR052897">
    <property type="entry name" value="Sec-Metab_Biosynth_Hydrolase"/>
</dbReference>
<evidence type="ECO:0000313" key="2">
    <source>
        <dbReference type="EMBL" id="MDA0163099.1"/>
    </source>
</evidence>
<dbReference type="Gene3D" id="3.40.50.1820">
    <property type="entry name" value="alpha/beta hydrolase"/>
    <property type="match status" value="1"/>
</dbReference>